<name>A0ACC2QV64_9NEOP</name>
<keyword evidence="2" id="KW-1185">Reference proteome</keyword>
<dbReference type="EMBL" id="CM056791">
    <property type="protein sequence ID" value="KAJ8725757.1"/>
    <property type="molecule type" value="Genomic_DNA"/>
</dbReference>
<sequence>MSVRVTEETMNLKLNNDIKETITTEKSSESLVKDEQNAKRSQREEERRRTGRYMAILVGISLFILALYHAWVRRIPIVASLVVPALIMFVYVAWILYTASREKRRFRLFDLETGQAEFEDADGEVAITELTQNNVEISVVSGKEATNPGPEDSTNNWTEISTALMKGDKNTRTEVEHNRLPIILVNDKPPEDLDQKWLNIVELTNNDKLKVFHTRRKYKRKFCRSRRHAAFKRSYSIG</sequence>
<organism evidence="1 2">
    <name type="scientific">Mythimna loreyi</name>
    <dbReference type="NCBI Taxonomy" id="667449"/>
    <lineage>
        <taxon>Eukaryota</taxon>
        <taxon>Metazoa</taxon>
        <taxon>Ecdysozoa</taxon>
        <taxon>Arthropoda</taxon>
        <taxon>Hexapoda</taxon>
        <taxon>Insecta</taxon>
        <taxon>Pterygota</taxon>
        <taxon>Neoptera</taxon>
        <taxon>Endopterygota</taxon>
        <taxon>Lepidoptera</taxon>
        <taxon>Glossata</taxon>
        <taxon>Ditrysia</taxon>
        <taxon>Noctuoidea</taxon>
        <taxon>Noctuidae</taxon>
        <taxon>Noctuinae</taxon>
        <taxon>Hadenini</taxon>
        <taxon>Mythimna</taxon>
    </lineage>
</organism>
<dbReference type="Proteomes" id="UP001231649">
    <property type="component" value="Chromosome 15"/>
</dbReference>
<proteinExistence type="predicted"/>
<evidence type="ECO:0000313" key="1">
    <source>
        <dbReference type="EMBL" id="KAJ8725757.1"/>
    </source>
</evidence>
<protein>
    <submittedName>
        <fullName evidence="1">Uncharacterized protein</fullName>
    </submittedName>
</protein>
<gene>
    <name evidence="1" type="ORF">PYW08_003940</name>
</gene>
<comment type="caution">
    <text evidence="1">The sequence shown here is derived from an EMBL/GenBank/DDBJ whole genome shotgun (WGS) entry which is preliminary data.</text>
</comment>
<evidence type="ECO:0000313" key="2">
    <source>
        <dbReference type="Proteomes" id="UP001231649"/>
    </source>
</evidence>
<accession>A0ACC2QV64</accession>
<reference evidence="1" key="1">
    <citation type="submission" date="2023-03" db="EMBL/GenBank/DDBJ databases">
        <title>Chromosome-level genomes of two armyworms, Mythimna separata and Mythimna loreyi, provide insights into the biosynthesis and reception of sex pheromones.</title>
        <authorList>
            <person name="Zhao H."/>
        </authorList>
    </citation>
    <scope>NUCLEOTIDE SEQUENCE</scope>
    <source>
        <strain evidence="1">BeijingLab</strain>
    </source>
</reference>